<feature type="transmembrane region" description="Helical" evidence="1">
    <location>
        <begin position="544"/>
        <end position="568"/>
    </location>
</feature>
<evidence type="ECO:0000313" key="4">
    <source>
        <dbReference type="Proteomes" id="UP000241436"/>
    </source>
</evidence>
<protein>
    <submittedName>
        <fullName evidence="3">Nitric-oxide reductase</fullName>
    </submittedName>
</protein>
<gene>
    <name evidence="3" type="ORF">CLG94_00140</name>
</gene>
<dbReference type="RefSeq" id="WP_107560884.1">
    <property type="nucleotide sequence ID" value="NZ_NVQC01000003.1"/>
</dbReference>
<feature type="transmembrane region" description="Helical" evidence="1">
    <location>
        <begin position="310"/>
        <end position="329"/>
    </location>
</feature>
<dbReference type="SUPFAM" id="SSF81442">
    <property type="entry name" value="Cytochrome c oxidase subunit I-like"/>
    <property type="match status" value="1"/>
</dbReference>
<evidence type="ECO:0000259" key="2">
    <source>
        <dbReference type="Pfam" id="PF22085"/>
    </source>
</evidence>
<keyword evidence="1" id="KW-0812">Transmembrane</keyword>
<feature type="domain" description="Nitric oxide reductase subunit B cytochrome c-like" evidence="2">
    <location>
        <begin position="63"/>
        <end position="235"/>
    </location>
</feature>
<dbReference type="PANTHER" id="PTHR10422:SF38">
    <property type="entry name" value="CYTOCHROME B SUBUNIT OF NITRIC OXIDE REDUCTASE"/>
    <property type="match status" value="1"/>
</dbReference>
<dbReference type="Pfam" id="PF00115">
    <property type="entry name" value="COX1"/>
    <property type="match status" value="1"/>
</dbReference>
<dbReference type="AlphaFoldDB" id="A0A2T4U1L4"/>
<keyword evidence="4" id="KW-1185">Reference proteome</keyword>
<dbReference type="GO" id="GO:0020037">
    <property type="term" value="F:heme binding"/>
    <property type="evidence" value="ECO:0007669"/>
    <property type="project" value="InterPro"/>
</dbReference>
<organism evidence="3 4">
    <name type="scientific">Candidatus Methylomirabilis limnetica</name>
    <dbReference type="NCBI Taxonomy" id="2033718"/>
    <lineage>
        <taxon>Bacteria</taxon>
        <taxon>Candidatus Methylomirabilota</taxon>
        <taxon>Candidatus Methylomirabilia</taxon>
        <taxon>Candidatus Methylomirabilales</taxon>
        <taxon>Candidatus Methylomirabilaceae</taxon>
        <taxon>Candidatus Methylomirabilis</taxon>
    </lineage>
</organism>
<feature type="transmembrane region" description="Helical" evidence="1">
    <location>
        <begin position="441"/>
        <end position="461"/>
    </location>
</feature>
<evidence type="ECO:0000313" key="3">
    <source>
        <dbReference type="EMBL" id="PTL37252.1"/>
    </source>
</evidence>
<sequence>MSPHPSTPVSKAKVYRTFAQALLIKKYWWLHALIVGLISVVGLIALGVWTYASAPPLVNFVAVSNSGTVVIPEWEIQRGKQVFFLKGLMTYGSFWGDGGERGPDYTAEALHHTSVSMRKYYSAEIVKSRPLTQDDLGMIDSRVKREIHTNLYDEKAGVIALNDAQIFAYQELITHYTRTFTDATYEEAFMKGRIENHISNPADLKALASFFFWGGWVSGANRPGEDYSYTHNWPPDQSVNNYPTFPTYLWSFISIFVLFAGTMLVLYIYGEMKTLPGEPFNGRDWSLTTVDLENKGDAYVRPTQRATYKFFAFAVILFLVQILAGILSAEDFVGGGPGSFLATSVLGFTIPFTVTRGWHLIVQIYWFFMAWVGYTLFFLPRISKVPNGQRFLINLLFTLCVIVGAGALFGIYFGHTGWFANDEMAYWFGSQGWEFLELGRFWHILMLSSFCLWVFIIFRAVRPWLTSQNMWSVPAWLFYGSGMMVLFLFFGLFMTPTQNFAIADYWRWMNIHMWVEVTFEVFTTCIIGYMLVQMGLVNRAMAERVIFLAVMMFLVTALIGISHNFYWIAKPTGIIALGSVFSTMQVLPLLLITLDAWKMRTERIKAHEAVAEGKQRFVMDGVWTFILAVNFWNIFGAGIMGSMINLPIVNYYEHGTYLTGSHAHAAMFGVKGNIAIAGMLFACQHLFQRSAWNEKLIKTIFWSLQIGLSLMIGLDLFPIGLYQVATVFKEGLWAARAQSHVTDSVWVTLTWLRTIGGAIFLFGGVLPLAWFILSRGTRMVREAATVEEGEWTIYDKEKAKERESWAASDEAF</sequence>
<dbReference type="Pfam" id="PF22085">
    <property type="entry name" value="NorB_cytochrome_c-like"/>
    <property type="match status" value="1"/>
</dbReference>
<dbReference type="GO" id="GO:0004129">
    <property type="term" value="F:cytochrome-c oxidase activity"/>
    <property type="evidence" value="ECO:0007669"/>
    <property type="project" value="InterPro"/>
</dbReference>
<feature type="transmembrane region" description="Helical" evidence="1">
    <location>
        <begin position="699"/>
        <end position="725"/>
    </location>
</feature>
<feature type="transmembrane region" description="Helical" evidence="1">
    <location>
        <begin position="391"/>
        <end position="414"/>
    </location>
</feature>
<keyword evidence="1" id="KW-1133">Transmembrane helix</keyword>
<dbReference type="PANTHER" id="PTHR10422">
    <property type="entry name" value="CYTOCHROME C OXIDASE SUBUNIT 1"/>
    <property type="match status" value="1"/>
</dbReference>
<feature type="transmembrane region" description="Helical" evidence="1">
    <location>
        <begin position="248"/>
        <end position="269"/>
    </location>
</feature>
<dbReference type="InterPro" id="IPR054309">
    <property type="entry name" value="NorB_cytochrome_c-like"/>
</dbReference>
<reference evidence="4" key="2">
    <citation type="journal article" date="2018" name="Environ. Microbiol.">
        <title>Bloom of a denitrifying methanotroph, 'Candidatus Methylomirabilis limnetica', in a deep stratified lake.</title>
        <authorList>
            <person name="Graf J.S."/>
            <person name="Mayr M.J."/>
            <person name="Marchant H.K."/>
            <person name="Tienken D."/>
            <person name="Hach P.F."/>
            <person name="Brand A."/>
            <person name="Schubert C.J."/>
            <person name="Kuypers M.M."/>
            <person name="Milucka J."/>
        </authorList>
    </citation>
    <scope>NUCLEOTIDE SEQUENCE [LARGE SCALE GENOMIC DNA]</scope>
    <source>
        <strain evidence="4">Zug</strain>
    </source>
</reference>
<feature type="transmembrane region" description="Helical" evidence="1">
    <location>
        <begin position="513"/>
        <end position="532"/>
    </location>
</feature>
<evidence type="ECO:0000256" key="1">
    <source>
        <dbReference type="SAM" id="Phobius"/>
    </source>
</evidence>
<keyword evidence="1" id="KW-0472">Membrane</keyword>
<feature type="transmembrane region" description="Helical" evidence="1">
    <location>
        <begin position="358"/>
        <end position="379"/>
    </location>
</feature>
<dbReference type="Proteomes" id="UP000241436">
    <property type="component" value="Unassembled WGS sequence"/>
</dbReference>
<feature type="transmembrane region" description="Helical" evidence="1">
    <location>
        <begin position="745"/>
        <end position="773"/>
    </location>
</feature>
<dbReference type="GO" id="GO:0016020">
    <property type="term" value="C:membrane"/>
    <property type="evidence" value="ECO:0007669"/>
    <property type="project" value="InterPro"/>
</dbReference>
<proteinExistence type="predicted"/>
<dbReference type="Gene3D" id="1.20.210.10">
    <property type="entry name" value="Cytochrome c oxidase-like, subunit I domain"/>
    <property type="match status" value="1"/>
</dbReference>
<comment type="caution">
    <text evidence="3">The sequence shown here is derived from an EMBL/GenBank/DDBJ whole genome shotgun (WGS) entry which is preliminary data.</text>
</comment>
<dbReference type="InterPro" id="IPR036927">
    <property type="entry name" value="Cyt_c_oxase-like_su1_sf"/>
</dbReference>
<dbReference type="OrthoDB" id="9767153at2"/>
<feature type="transmembrane region" description="Helical" evidence="1">
    <location>
        <begin position="574"/>
        <end position="597"/>
    </location>
</feature>
<feature type="transmembrane region" description="Helical" evidence="1">
    <location>
        <begin position="473"/>
        <end position="493"/>
    </location>
</feature>
<dbReference type="EMBL" id="NVQC01000003">
    <property type="protein sequence ID" value="PTL37252.1"/>
    <property type="molecule type" value="Genomic_DNA"/>
</dbReference>
<feature type="transmembrane region" description="Helical" evidence="1">
    <location>
        <begin position="664"/>
        <end position="687"/>
    </location>
</feature>
<accession>A0A2T4U1L4</accession>
<reference evidence="3 4" key="1">
    <citation type="submission" date="2017-09" db="EMBL/GenBank/DDBJ databases">
        <title>Bloom of a denitrifying methanotroph, Candidatus Methylomirabilis limnetica, in a deep stratified lake.</title>
        <authorList>
            <person name="Graf J.S."/>
            <person name="Marchant H.K."/>
            <person name="Tienken D."/>
            <person name="Hach P.F."/>
            <person name="Brand A."/>
            <person name="Schubert C.J."/>
            <person name="Kuypers M.M."/>
            <person name="Milucka J."/>
        </authorList>
    </citation>
    <scope>NUCLEOTIDE SEQUENCE [LARGE SCALE GENOMIC DNA]</scope>
    <source>
        <strain evidence="3 4">Zug</strain>
    </source>
</reference>
<dbReference type="InterPro" id="IPR000883">
    <property type="entry name" value="Cyt_C_Oxase_1"/>
</dbReference>
<feature type="transmembrane region" description="Helical" evidence="1">
    <location>
        <begin position="617"/>
        <end position="644"/>
    </location>
</feature>
<dbReference type="GO" id="GO:0009060">
    <property type="term" value="P:aerobic respiration"/>
    <property type="evidence" value="ECO:0007669"/>
    <property type="project" value="InterPro"/>
</dbReference>
<feature type="transmembrane region" description="Helical" evidence="1">
    <location>
        <begin position="28"/>
        <end position="52"/>
    </location>
</feature>
<name>A0A2T4U1L4_9BACT</name>